<evidence type="ECO:0000256" key="1">
    <source>
        <dbReference type="SAM" id="Phobius"/>
    </source>
</evidence>
<keyword evidence="1" id="KW-0472">Membrane</keyword>
<keyword evidence="1" id="KW-1133">Transmembrane helix</keyword>
<evidence type="ECO:0000313" key="2">
    <source>
        <dbReference type="EMBL" id="QHU17262.1"/>
    </source>
</evidence>
<organism evidence="2">
    <name type="scientific">viral metagenome</name>
    <dbReference type="NCBI Taxonomy" id="1070528"/>
    <lineage>
        <taxon>unclassified sequences</taxon>
        <taxon>metagenomes</taxon>
        <taxon>organismal metagenomes</taxon>
    </lineage>
</organism>
<feature type="transmembrane region" description="Helical" evidence="1">
    <location>
        <begin position="12"/>
        <end position="30"/>
    </location>
</feature>
<name>A0A6C0KGY7_9ZZZZ</name>
<proteinExistence type="predicted"/>
<reference evidence="2" key="1">
    <citation type="journal article" date="2020" name="Nature">
        <title>Giant virus diversity and host interactions through global metagenomics.</title>
        <authorList>
            <person name="Schulz F."/>
            <person name="Roux S."/>
            <person name="Paez-Espino D."/>
            <person name="Jungbluth S."/>
            <person name="Walsh D.A."/>
            <person name="Denef V.J."/>
            <person name="McMahon K.D."/>
            <person name="Konstantinidis K.T."/>
            <person name="Eloe-Fadrosh E.A."/>
            <person name="Kyrpides N.C."/>
            <person name="Woyke T."/>
        </authorList>
    </citation>
    <scope>NUCLEOTIDE SEQUENCE</scope>
    <source>
        <strain evidence="2">GVMAG-S-3300012000-57</strain>
    </source>
</reference>
<keyword evidence="1" id="KW-0812">Transmembrane</keyword>
<dbReference type="AlphaFoldDB" id="A0A6C0KGY7"/>
<protein>
    <submittedName>
        <fullName evidence="2">Uncharacterized protein</fullName>
    </submittedName>
</protein>
<feature type="transmembrane region" description="Helical" evidence="1">
    <location>
        <begin position="42"/>
        <end position="72"/>
    </location>
</feature>
<dbReference type="EMBL" id="MN740900">
    <property type="protein sequence ID" value="QHU17262.1"/>
    <property type="molecule type" value="Genomic_DNA"/>
</dbReference>
<sequence>MKIPASLKSMRPVEIVLFVAFMIYIVFPIGTPETLAPYVDSALGMVLLFAVTVAMFVYTNPLLGVLFIFVAYEVLRRSSGSAGNSRAIIMKYTPTQVAKDEDLRKMNPVVEKTVEEEVIEVRAPIGKSEPTEYIVTSFKPVAEKLEGASVV</sequence>
<accession>A0A6C0KGY7</accession>